<protein>
    <submittedName>
        <fullName evidence="2">Uncharacterized protein</fullName>
    </submittedName>
</protein>
<proteinExistence type="predicted"/>
<name>A0A9J6GF88_HAELO</name>
<accession>A0A9J6GF88</accession>
<dbReference type="Proteomes" id="UP000821853">
    <property type="component" value="Chromosome 4"/>
</dbReference>
<keyword evidence="3" id="KW-1185">Reference proteome</keyword>
<evidence type="ECO:0000313" key="3">
    <source>
        <dbReference type="Proteomes" id="UP000821853"/>
    </source>
</evidence>
<gene>
    <name evidence="2" type="ORF">HPB48_005351</name>
</gene>
<feature type="compositionally biased region" description="Polar residues" evidence="1">
    <location>
        <begin position="138"/>
        <end position="159"/>
    </location>
</feature>
<sequence>MQEEVCRGVIHGVDDGATDAEIEHKLLEAEYEILGARRLGKSSSAVIVFSGKRVPYTVRYASLEKRCFISEDACRMFQLWRGGTQNGRMPETQGLAGEDCGQPNAMEDHSCTLTAWASFLPGNTQLQQQQHTKKKQTSSDNQQSLQAKDQAKAQNSQAREPSDHPSPPSLRTAYREILLEQRLGRRRFPAPHPSLARMEEVLLRQLHTNTLRFPQPYYKYYPDNLPNTTVPAQRPDGRFTPHDVELHQNPNIKNITPNNRSTTQWEATLLNLHPACQKWLPDRAERATRRPPAAPD</sequence>
<dbReference type="VEuPathDB" id="VectorBase:HLOH_056613"/>
<comment type="caution">
    <text evidence="2">The sequence shown here is derived from an EMBL/GenBank/DDBJ whole genome shotgun (WGS) entry which is preliminary data.</text>
</comment>
<organism evidence="2 3">
    <name type="scientific">Haemaphysalis longicornis</name>
    <name type="common">Bush tick</name>
    <dbReference type="NCBI Taxonomy" id="44386"/>
    <lineage>
        <taxon>Eukaryota</taxon>
        <taxon>Metazoa</taxon>
        <taxon>Ecdysozoa</taxon>
        <taxon>Arthropoda</taxon>
        <taxon>Chelicerata</taxon>
        <taxon>Arachnida</taxon>
        <taxon>Acari</taxon>
        <taxon>Parasitiformes</taxon>
        <taxon>Ixodida</taxon>
        <taxon>Ixodoidea</taxon>
        <taxon>Ixodidae</taxon>
        <taxon>Haemaphysalinae</taxon>
        <taxon>Haemaphysalis</taxon>
    </lineage>
</organism>
<feature type="region of interest" description="Disordered" evidence="1">
    <location>
        <begin position="125"/>
        <end position="170"/>
    </location>
</feature>
<evidence type="ECO:0000313" key="2">
    <source>
        <dbReference type="EMBL" id="KAH9374082.1"/>
    </source>
</evidence>
<reference evidence="2 3" key="1">
    <citation type="journal article" date="2020" name="Cell">
        <title>Large-Scale Comparative Analyses of Tick Genomes Elucidate Their Genetic Diversity and Vector Capacities.</title>
        <authorList>
            <consortium name="Tick Genome and Microbiome Consortium (TIGMIC)"/>
            <person name="Jia N."/>
            <person name="Wang J."/>
            <person name="Shi W."/>
            <person name="Du L."/>
            <person name="Sun Y."/>
            <person name="Zhan W."/>
            <person name="Jiang J.F."/>
            <person name="Wang Q."/>
            <person name="Zhang B."/>
            <person name="Ji P."/>
            <person name="Bell-Sakyi L."/>
            <person name="Cui X.M."/>
            <person name="Yuan T.T."/>
            <person name="Jiang B.G."/>
            <person name="Yang W.F."/>
            <person name="Lam T.T."/>
            <person name="Chang Q.C."/>
            <person name="Ding S.J."/>
            <person name="Wang X.J."/>
            <person name="Zhu J.G."/>
            <person name="Ruan X.D."/>
            <person name="Zhao L."/>
            <person name="Wei J.T."/>
            <person name="Ye R.Z."/>
            <person name="Que T.C."/>
            <person name="Du C.H."/>
            <person name="Zhou Y.H."/>
            <person name="Cheng J.X."/>
            <person name="Dai P.F."/>
            <person name="Guo W.B."/>
            <person name="Han X.H."/>
            <person name="Huang E.J."/>
            <person name="Li L.F."/>
            <person name="Wei W."/>
            <person name="Gao Y.C."/>
            <person name="Liu J.Z."/>
            <person name="Shao H.Z."/>
            <person name="Wang X."/>
            <person name="Wang C.C."/>
            <person name="Yang T.C."/>
            <person name="Huo Q.B."/>
            <person name="Li W."/>
            <person name="Chen H.Y."/>
            <person name="Chen S.E."/>
            <person name="Zhou L.G."/>
            <person name="Ni X.B."/>
            <person name="Tian J.H."/>
            <person name="Sheng Y."/>
            <person name="Liu T."/>
            <person name="Pan Y.S."/>
            <person name="Xia L.Y."/>
            <person name="Li J."/>
            <person name="Zhao F."/>
            <person name="Cao W.C."/>
        </authorList>
    </citation>
    <scope>NUCLEOTIDE SEQUENCE [LARGE SCALE GENOMIC DNA]</scope>
    <source>
        <strain evidence="2">HaeL-2018</strain>
    </source>
</reference>
<dbReference type="EMBL" id="JABSTR010000006">
    <property type="protein sequence ID" value="KAH9374082.1"/>
    <property type="molecule type" value="Genomic_DNA"/>
</dbReference>
<evidence type="ECO:0000256" key="1">
    <source>
        <dbReference type="SAM" id="MobiDB-lite"/>
    </source>
</evidence>
<dbReference type="AlphaFoldDB" id="A0A9J6GF88"/>